<protein>
    <submittedName>
        <fullName evidence="2">Uncharacterized protein</fullName>
    </submittedName>
</protein>
<comment type="caution">
    <text evidence="2">The sequence shown here is derived from an EMBL/GenBank/DDBJ whole genome shotgun (WGS) entry which is preliminary data.</text>
</comment>
<sequence>MNQVIATLPLSPRQNADIGYYLIPLIANIIASFAGISTVNAVNILGAKETTTQDVDTHFNMLKCLGIASQFQWCDGNEAWNIVLTNLFHKGLAQGWILQDERTIMVCPCGKTEFIVAASTLSKIHGTRKTYEIQDDKVFCLLCQGFATPRTIPCLLIRMPEQVPSITIIPTYAAAEWNRLAADNRKREILVSRVRETGIQAECVGRKYNIDVDFVWKLLLERLSEKNIKCLGLVVGHKSIKHALSITMLSSLIGVPIPQFVISTPYISFDFGCQLPINARELVNLHDAEPLRWLLSMAIGCHQKEFTLQSKLIYLIKHSIGTTLNAKNYDLEQVSADILWRYFNTKRIQKMLLFLRQNKPELLDPRERHLASLLGLLKKNIVY</sequence>
<evidence type="ECO:0000313" key="2">
    <source>
        <dbReference type="EMBL" id="OGZ72917.1"/>
    </source>
</evidence>
<proteinExistence type="predicted"/>
<dbReference type="EMBL" id="MHOZ01000031">
    <property type="protein sequence ID" value="OGZ72917.1"/>
    <property type="molecule type" value="Genomic_DNA"/>
</dbReference>
<name>A0A1G2IE44_9BACT</name>
<dbReference type="Proteomes" id="UP000178826">
    <property type="component" value="Unassembled WGS sequence"/>
</dbReference>
<keyword evidence="1" id="KW-1133">Transmembrane helix</keyword>
<organism evidence="2 3">
    <name type="scientific">Candidatus Staskawiczbacteria bacterium RIFCSPLOWO2_01_FULL_37_25b</name>
    <dbReference type="NCBI Taxonomy" id="1802213"/>
    <lineage>
        <taxon>Bacteria</taxon>
        <taxon>Candidatus Staskawicziibacteriota</taxon>
    </lineage>
</organism>
<accession>A0A1G2IE44</accession>
<evidence type="ECO:0000313" key="3">
    <source>
        <dbReference type="Proteomes" id="UP000178826"/>
    </source>
</evidence>
<feature type="transmembrane region" description="Helical" evidence="1">
    <location>
        <begin position="20"/>
        <end position="42"/>
    </location>
</feature>
<keyword evidence="1" id="KW-0812">Transmembrane</keyword>
<gene>
    <name evidence="2" type="ORF">A2998_02525</name>
</gene>
<dbReference type="AlphaFoldDB" id="A0A1G2IE44"/>
<keyword evidence="1" id="KW-0472">Membrane</keyword>
<evidence type="ECO:0000256" key="1">
    <source>
        <dbReference type="SAM" id="Phobius"/>
    </source>
</evidence>
<reference evidence="2 3" key="1">
    <citation type="journal article" date="2016" name="Nat. Commun.">
        <title>Thousands of microbial genomes shed light on interconnected biogeochemical processes in an aquifer system.</title>
        <authorList>
            <person name="Anantharaman K."/>
            <person name="Brown C.T."/>
            <person name="Hug L.A."/>
            <person name="Sharon I."/>
            <person name="Castelle C.J."/>
            <person name="Probst A.J."/>
            <person name="Thomas B.C."/>
            <person name="Singh A."/>
            <person name="Wilkins M.J."/>
            <person name="Karaoz U."/>
            <person name="Brodie E.L."/>
            <person name="Williams K.H."/>
            <person name="Hubbard S.S."/>
            <person name="Banfield J.F."/>
        </authorList>
    </citation>
    <scope>NUCLEOTIDE SEQUENCE [LARGE SCALE GENOMIC DNA]</scope>
</reference>